<dbReference type="Gene3D" id="1.25.40.20">
    <property type="entry name" value="Ankyrin repeat-containing domain"/>
    <property type="match status" value="1"/>
</dbReference>
<dbReference type="PANTHER" id="PTHR46586">
    <property type="entry name" value="ANKYRIN REPEAT-CONTAINING PROTEIN"/>
    <property type="match status" value="1"/>
</dbReference>
<proteinExistence type="predicted"/>
<accession>A0A1Y2HXZ5</accession>
<evidence type="ECO:0008006" key="3">
    <source>
        <dbReference type="Google" id="ProtNLM"/>
    </source>
</evidence>
<evidence type="ECO:0000313" key="1">
    <source>
        <dbReference type="EMBL" id="ORZ38603.1"/>
    </source>
</evidence>
<dbReference type="EMBL" id="MCFL01000008">
    <property type="protein sequence ID" value="ORZ38603.1"/>
    <property type="molecule type" value="Genomic_DNA"/>
</dbReference>
<reference evidence="1 2" key="1">
    <citation type="submission" date="2016-07" db="EMBL/GenBank/DDBJ databases">
        <title>Pervasive Adenine N6-methylation of Active Genes in Fungi.</title>
        <authorList>
            <consortium name="DOE Joint Genome Institute"/>
            <person name="Mondo S.J."/>
            <person name="Dannebaum R.O."/>
            <person name="Kuo R.C."/>
            <person name="Labutti K."/>
            <person name="Haridas S."/>
            <person name="Kuo A."/>
            <person name="Salamov A."/>
            <person name="Ahrendt S.R."/>
            <person name="Lipzen A."/>
            <person name="Sullivan W."/>
            <person name="Andreopoulos W.B."/>
            <person name="Clum A."/>
            <person name="Lindquist E."/>
            <person name="Daum C."/>
            <person name="Ramamoorthy G.K."/>
            <person name="Gryganskyi A."/>
            <person name="Culley D."/>
            <person name="Magnuson J.K."/>
            <person name="James T.Y."/>
            <person name="O'Malley M.A."/>
            <person name="Stajich J.E."/>
            <person name="Spatafora J.W."/>
            <person name="Visel A."/>
            <person name="Grigoriev I.V."/>
        </authorList>
    </citation>
    <scope>NUCLEOTIDE SEQUENCE [LARGE SCALE GENOMIC DNA]</scope>
    <source>
        <strain evidence="1 2">PL171</strain>
    </source>
</reference>
<dbReference type="InterPro" id="IPR036770">
    <property type="entry name" value="Ankyrin_rpt-contain_sf"/>
</dbReference>
<protein>
    <recommendedName>
        <fullName evidence="3">Ankyrin repeat-containing domain protein</fullName>
    </recommendedName>
</protein>
<sequence length="312" mass="35286">MRFTPAAKRRAYDAGHWEIVKFWTGCGAYQMLAYGPYMPDLQAHTMIPTRDVATLVAFGRSDWLHAVYGPSIAKVARPQVDHAFKTAVQFGHVGILATYEADFVDARHGYDDLLEVAATHGQTGVLQWLLYKSRILFGPKGKCLYSCLLQSLKHRHLHLALWLVEHPIVRVHFSESVDDRLTLARLAIECGGVKLLSLIHAIGLVDNHAGEDLLSFAAKQGHVDVFEWWFATPGLDLPPMEGTIEIAMRHSKLQVLDWLLGTPLMDKRISVKEDMLNELIVERHVDTLRWLKRNADKIQIKGAGTRQLLQRM</sequence>
<evidence type="ECO:0000313" key="2">
    <source>
        <dbReference type="Proteomes" id="UP000193411"/>
    </source>
</evidence>
<dbReference type="AlphaFoldDB" id="A0A1Y2HXZ5"/>
<dbReference type="InterPro" id="IPR052050">
    <property type="entry name" value="SecEffector_AnkRepeat"/>
</dbReference>
<organism evidence="1 2">
    <name type="scientific">Catenaria anguillulae PL171</name>
    <dbReference type="NCBI Taxonomy" id="765915"/>
    <lineage>
        <taxon>Eukaryota</taxon>
        <taxon>Fungi</taxon>
        <taxon>Fungi incertae sedis</taxon>
        <taxon>Blastocladiomycota</taxon>
        <taxon>Blastocladiomycetes</taxon>
        <taxon>Blastocladiales</taxon>
        <taxon>Catenariaceae</taxon>
        <taxon>Catenaria</taxon>
    </lineage>
</organism>
<dbReference type="Proteomes" id="UP000193411">
    <property type="component" value="Unassembled WGS sequence"/>
</dbReference>
<name>A0A1Y2HXZ5_9FUNG</name>
<comment type="caution">
    <text evidence="1">The sequence shown here is derived from an EMBL/GenBank/DDBJ whole genome shotgun (WGS) entry which is preliminary data.</text>
</comment>
<gene>
    <name evidence="1" type="ORF">BCR44DRAFT_42494</name>
</gene>
<dbReference type="PANTHER" id="PTHR46586:SF3">
    <property type="entry name" value="ANKYRIN REPEAT-CONTAINING PROTEIN"/>
    <property type="match status" value="1"/>
</dbReference>
<dbReference type="SUPFAM" id="SSF140860">
    <property type="entry name" value="Pseudo ankyrin repeat-like"/>
    <property type="match status" value="1"/>
</dbReference>
<keyword evidence="2" id="KW-1185">Reference proteome</keyword>